<dbReference type="OrthoDB" id="4483486at2"/>
<dbReference type="Pfam" id="PF10604">
    <property type="entry name" value="Polyketide_cyc2"/>
    <property type="match status" value="1"/>
</dbReference>
<dbReference type="Gene3D" id="3.30.530.20">
    <property type="match status" value="1"/>
</dbReference>
<evidence type="ECO:0000313" key="3">
    <source>
        <dbReference type="Proteomes" id="UP000237966"/>
    </source>
</evidence>
<reference evidence="2 3" key="1">
    <citation type="submission" date="2018-02" db="EMBL/GenBank/DDBJ databases">
        <title>Bacteriophage NCPPB3778 and a type I-E CRISPR drive the evolution of the US Biological Select Agent, Rathayibacter toxicus.</title>
        <authorList>
            <person name="Davis E.W.II."/>
            <person name="Tabima J.F."/>
            <person name="Weisberg A.J."/>
            <person name="Lopes L.D."/>
            <person name="Wiseman M.S."/>
            <person name="Wiseman M.S."/>
            <person name="Pupko T."/>
            <person name="Belcher M.S."/>
            <person name="Sechler A.J."/>
            <person name="Tancos M.A."/>
            <person name="Schroeder B.K."/>
            <person name="Murray T.D."/>
            <person name="Luster D.G."/>
            <person name="Schneider W.L."/>
            <person name="Rogers E."/>
            <person name="Andreote F.D."/>
            <person name="Grunwald N.J."/>
            <person name="Putnam M.L."/>
            <person name="Chang J.H."/>
        </authorList>
    </citation>
    <scope>NUCLEOTIDE SEQUENCE [LARGE SCALE GENOMIC DNA]</scope>
    <source>
        <strain evidence="2 3">FH99</strain>
    </source>
</reference>
<dbReference type="RefSeq" id="WP_081656802.1">
    <property type="nucleotide sequence ID" value="NZ_CP010848.1"/>
</dbReference>
<evidence type="ECO:0000256" key="1">
    <source>
        <dbReference type="SAM" id="Phobius"/>
    </source>
</evidence>
<dbReference type="InterPro" id="IPR023393">
    <property type="entry name" value="START-like_dom_sf"/>
</dbReference>
<feature type="transmembrane region" description="Helical" evidence="1">
    <location>
        <begin position="173"/>
        <end position="191"/>
    </location>
</feature>
<dbReference type="EMBL" id="PSWU01000004">
    <property type="protein sequence ID" value="PPI16103.1"/>
    <property type="molecule type" value="Genomic_DNA"/>
</dbReference>
<dbReference type="Proteomes" id="UP000237966">
    <property type="component" value="Unassembled WGS sequence"/>
</dbReference>
<dbReference type="AlphaFoldDB" id="A0A2S5Y880"/>
<organism evidence="2 3">
    <name type="scientific">Rathayibacter toxicus</name>
    <dbReference type="NCBI Taxonomy" id="145458"/>
    <lineage>
        <taxon>Bacteria</taxon>
        <taxon>Bacillati</taxon>
        <taxon>Actinomycetota</taxon>
        <taxon>Actinomycetes</taxon>
        <taxon>Micrococcales</taxon>
        <taxon>Microbacteriaceae</taxon>
        <taxon>Rathayibacter</taxon>
    </lineage>
</organism>
<protein>
    <submittedName>
        <fullName evidence="2">SRPBCC family protein</fullName>
    </submittedName>
</protein>
<dbReference type="GeneID" id="93668037"/>
<dbReference type="InterPro" id="IPR019587">
    <property type="entry name" value="Polyketide_cyclase/dehydratase"/>
</dbReference>
<name>A0A2S5Y880_9MICO</name>
<keyword evidence="1" id="KW-0472">Membrane</keyword>
<keyword evidence="1" id="KW-0812">Transmembrane</keyword>
<dbReference type="CDD" id="cd07812">
    <property type="entry name" value="SRPBCC"/>
    <property type="match status" value="1"/>
</dbReference>
<comment type="caution">
    <text evidence="2">The sequence shown here is derived from an EMBL/GenBank/DDBJ whole genome shotgun (WGS) entry which is preliminary data.</text>
</comment>
<keyword evidence="1" id="KW-1133">Transmembrane helix</keyword>
<dbReference type="SUPFAM" id="SSF55961">
    <property type="entry name" value="Bet v1-like"/>
    <property type="match status" value="1"/>
</dbReference>
<evidence type="ECO:0000313" key="2">
    <source>
        <dbReference type="EMBL" id="PPI16103.1"/>
    </source>
</evidence>
<accession>A0A2S5Y880</accession>
<sequence length="199" mass="21986">MSHTTRIVACSPESVFAVFASGWLVPAWVVGASRMRAVDPDYPHVGSQLHHSFGVWPFVINDRTTVVEWVPSRRFSIQAAGWPMGEARVRFTVEPHPRGCRLRMKETPVKGPGVLIPAPLLHPVLWIRNVETLRRLAHLAEPGACGRVLPPSAVPSPRDRHGLDRQRRLLPRFLGAVSLVACGALGARLVVAARTRSRQ</sequence>
<gene>
    <name evidence="2" type="ORF">C5C51_01400</name>
</gene>
<proteinExistence type="predicted"/>